<dbReference type="AlphaFoldDB" id="A0A319A1U2"/>
<dbReference type="Gene3D" id="3.40.50.720">
    <property type="entry name" value="NAD(P)-binding Rossmann-like Domain"/>
    <property type="match status" value="1"/>
</dbReference>
<evidence type="ECO:0000313" key="5">
    <source>
        <dbReference type="Proteomes" id="UP000248349"/>
    </source>
</evidence>
<dbReference type="Proteomes" id="UP000248349">
    <property type="component" value="Unassembled WGS sequence"/>
</dbReference>
<evidence type="ECO:0000313" key="4">
    <source>
        <dbReference type="EMBL" id="PYH46248.1"/>
    </source>
</evidence>
<dbReference type="Pfam" id="PF03807">
    <property type="entry name" value="F420_oxidored"/>
    <property type="match status" value="1"/>
</dbReference>
<dbReference type="InterPro" id="IPR036291">
    <property type="entry name" value="NAD(P)-bd_dom_sf"/>
</dbReference>
<organism evidence="4 5">
    <name type="scientific">Aspergillus saccharolyticus JOP 1030-1</name>
    <dbReference type="NCBI Taxonomy" id="1450539"/>
    <lineage>
        <taxon>Eukaryota</taxon>
        <taxon>Fungi</taxon>
        <taxon>Dikarya</taxon>
        <taxon>Ascomycota</taxon>
        <taxon>Pezizomycotina</taxon>
        <taxon>Eurotiomycetes</taxon>
        <taxon>Eurotiomycetidae</taxon>
        <taxon>Eurotiales</taxon>
        <taxon>Aspergillaceae</taxon>
        <taxon>Aspergillus</taxon>
        <taxon>Aspergillus subgen. Circumdati</taxon>
    </lineage>
</organism>
<dbReference type="InterPro" id="IPR028939">
    <property type="entry name" value="P5C_Rdtase_cat_N"/>
</dbReference>
<proteinExistence type="predicted"/>
<feature type="region of interest" description="Disordered" evidence="1">
    <location>
        <begin position="138"/>
        <end position="166"/>
    </location>
</feature>
<feature type="domain" description="Phosphogluconate dehydrogenase NAD-binding putative C-terminal" evidence="3">
    <location>
        <begin position="226"/>
        <end position="296"/>
    </location>
</feature>
<dbReference type="RefSeq" id="XP_025432230.1">
    <property type="nucleotide sequence ID" value="XM_025577333.1"/>
</dbReference>
<gene>
    <name evidence="4" type="ORF">BP01DRAFT_381883</name>
</gene>
<dbReference type="SUPFAM" id="SSF48179">
    <property type="entry name" value="6-phosphogluconate dehydrogenase C-terminal domain-like"/>
    <property type="match status" value="1"/>
</dbReference>
<dbReference type="Pfam" id="PF09130">
    <property type="entry name" value="DUF1932"/>
    <property type="match status" value="1"/>
</dbReference>
<dbReference type="GeneID" id="37078562"/>
<dbReference type="EMBL" id="KZ821228">
    <property type="protein sequence ID" value="PYH46248.1"/>
    <property type="molecule type" value="Genomic_DNA"/>
</dbReference>
<dbReference type="Gene3D" id="1.10.1040.10">
    <property type="entry name" value="N-(1-d-carboxylethyl)-l-norvaline Dehydrogenase, domain 2"/>
    <property type="match status" value="1"/>
</dbReference>
<dbReference type="InterPro" id="IPR008927">
    <property type="entry name" value="6-PGluconate_DH-like_C_sf"/>
</dbReference>
<evidence type="ECO:0000259" key="3">
    <source>
        <dbReference type="Pfam" id="PF09130"/>
    </source>
</evidence>
<reference evidence="4 5" key="1">
    <citation type="submission" date="2016-12" db="EMBL/GenBank/DDBJ databases">
        <title>The genomes of Aspergillus section Nigri reveals drivers in fungal speciation.</title>
        <authorList>
            <consortium name="DOE Joint Genome Institute"/>
            <person name="Vesth T.C."/>
            <person name="Nybo J."/>
            <person name="Theobald S."/>
            <person name="Brandl J."/>
            <person name="Frisvad J.C."/>
            <person name="Nielsen K.F."/>
            <person name="Lyhne E.K."/>
            <person name="Kogle M.E."/>
            <person name="Kuo A."/>
            <person name="Riley R."/>
            <person name="Clum A."/>
            <person name="Nolan M."/>
            <person name="Lipzen A."/>
            <person name="Salamov A."/>
            <person name="Henrissat B."/>
            <person name="Wiebenga A."/>
            <person name="De Vries R.P."/>
            <person name="Grigoriev I.V."/>
            <person name="Mortensen U.H."/>
            <person name="Andersen M.R."/>
            <person name="Baker S.E."/>
        </authorList>
    </citation>
    <scope>NUCLEOTIDE SEQUENCE [LARGE SCALE GENOMIC DNA]</scope>
    <source>
        <strain evidence="4 5">JOP 1030-1</strain>
    </source>
</reference>
<dbReference type="InterPro" id="IPR015814">
    <property type="entry name" value="Pgluconate_DH_NAD-bd_C"/>
</dbReference>
<protein>
    <submittedName>
        <fullName evidence="4">6-phosphogluconate dehydrogenase C-terminal domain-like protein</fullName>
    </submittedName>
</protein>
<dbReference type="SUPFAM" id="SSF51735">
    <property type="entry name" value="NAD(P)-binding Rossmann-fold domains"/>
    <property type="match status" value="1"/>
</dbReference>
<feature type="compositionally biased region" description="Low complexity" evidence="1">
    <location>
        <begin position="142"/>
        <end position="166"/>
    </location>
</feature>
<keyword evidence="5" id="KW-1185">Reference proteome</keyword>
<evidence type="ECO:0000259" key="2">
    <source>
        <dbReference type="Pfam" id="PF03807"/>
    </source>
</evidence>
<feature type="domain" description="Pyrroline-5-carboxylate reductase catalytic N-terminal" evidence="2">
    <location>
        <begin position="6"/>
        <end position="91"/>
    </location>
</feature>
<sequence>MSLTAIGILSIGEMGFGIAQLLRAHNYRVLTYAADRSAHTQHRAWLAEIELRPSLQDLIDNSDVLLSIVPPDQALSTADRIIAAASARHLVRSTPLYIFDLNAVSPSTAREMAQLYATRARAEDLVFLQGGIIGTPPRLVATPSSSPTTTHSTPLPATSSSSSSSWKKPTIILSGPGPLPIPPTLTTILNIRHISPEYGTAAAVKMCFAALTKGFTALAIESFTTAQGFGVLPALREMLAEHKPAMLGMAERGVVGMPSKAYRWAGEMREIGGTVSEGGGFSPEVFNGIAEVYAAVAADPVLGEERHKVKREHGVTVEEVVGCLQASLKEKTE</sequence>
<accession>A0A319A1U2</accession>
<evidence type="ECO:0000256" key="1">
    <source>
        <dbReference type="SAM" id="MobiDB-lite"/>
    </source>
</evidence>
<name>A0A319A1U2_9EURO</name>
<dbReference type="InterPro" id="IPR013328">
    <property type="entry name" value="6PGD_dom2"/>
</dbReference>
<dbReference type="STRING" id="1450539.A0A319A1U2"/>
<dbReference type="OrthoDB" id="9988102at2759"/>